<name>A0ABV2T514_9BACT</name>
<dbReference type="RefSeq" id="WP_354660767.1">
    <property type="nucleotide sequence ID" value="NZ_JBEXAC010000001.1"/>
</dbReference>
<organism evidence="1 2">
    <name type="scientific">Chitinophaga defluvii</name>
    <dbReference type="NCBI Taxonomy" id="3163343"/>
    <lineage>
        <taxon>Bacteria</taxon>
        <taxon>Pseudomonadati</taxon>
        <taxon>Bacteroidota</taxon>
        <taxon>Chitinophagia</taxon>
        <taxon>Chitinophagales</taxon>
        <taxon>Chitinophagaceae</taxon>
        <taxon>Chitinophaga</taxon>
    </lineage>
</organism>
<protein>
    <submittedName>
        <fullName evidence="1">Uncharacterized protein</fullName>
    </submittedName>
</protein>
<dbReference type="Proteomes" id="UP001549749">
    <property type="component" value="Unassembled WGS sequence"/>
</dbReference>
<reference evidence="1 2" key="1">
    <citation type="submission" date="2024-06" db="EMBL/GenBank/DDBJ databases">
        <title>Chitinophaga defluvii sp. nov., isolated from municipal sewage.</title>
        <authorList>
            <person name="Zhang L."/>
        </authorList>
    </citation>
    <scope>NUCLEOTIDE SEQUENCE [LARGE SCALE GENOMIC DNA]</scope>
    <source>
        <strain evidence="1 2">H8</strain>
    </source>
</reference>
<comment type="caution">
    <text evidence="1">The sequence shown here is derived from an EMBL/GenBank/DDBJ whole genome shotgun (WGS) entry which is preliminary data.</text>
</comment>
<gene>
    <name evidence="1" type="ORF">ABR189_12160</name>
</gene>
<keyword evidence="2" id="KW-1185">Reference proteome</keyword>
<dbReference type="EMBL" id="JBEXAC010000001">
    <property type="protein sequence ID" value="MET6998132.1"/>
    <property type="molecule type" value="Genomic_DNA"/>
</dbReference>
<proteinExistence type="predicted"/>
<accession>A0ABV2T514</accession>
<sequence>MMDQLKLKLQEYYQRYRLIGQRVKSAKEDTGFEDVLDMENDILSQFGLPASKRFVQILHDFVQQGQVNDHLLDYVSKKLRSAAKKYLLSPVMSDIELLEHARELKRSPYDVLPELGYPAHEYSLFLVGELLYRRNMAASDVLDELKKMQHFDSWNDLMVLSKMNNYSTHELYTKLKKQELRFVDDFIQFTRRQETSKQVNRRATPIEEGYKPNYKTISKVQVEDIVFDEQTTPSLFGKIKSGRGYARITISLEFSELNQILMNSDTLGIEISNLIKKRLSDPAAEKPTVIDIRAEFGDVLKLDNCYLEVYKPQHREGQKWVEDKDNFYFVDKILSKKEFEKRSKEAEVKQKIQECLELIGGSYVYYQRLRRLGITDEEAKLRAGLQDELLFKLSFFLNKLKD</sequence>
<evidence type="ECO:0000313" key="2">
    <source>
        <dbReference type="Proteomes" id="UP001549749"/>
    </source>
</evidence>
<evidence type="ECO:0000313" key="1">
    <source>
        <dbReference type="EMBL" id="MET6998132.1"/>
    </source>
</evidence>